<keyword evidence="2" id="KW-1185">Reference proteome</keyword>
<accession>A0ABU1A1Q5</accession>
<dbReference type="Proteomes" id="UP001230915">
    <property type="component" value="Unassembled WGS sequence"/>
</dbReference>
<reference evidence="1 2" key="1">
    <citation type="submission" date="2023-08" db="EMBL/GenBank/DDBJ databases">
        <title>Mesonia sp. MT50, isolated from deep-sea sediment of the Mariana Trench.</title>
        <authorList>
            <person name="Fu H."/>
        </authorList>
    </citation>
    <scope>NUCLEOTIDE SEQUENCE [LARGE SCALE GENOMIC DNA]</scope>
    <source>
        <strain evidence="1 2">MT50</strain>
    </source>
</reference>
<proteinExistence type="predicted"/>
<dbReference type="Pfam" id="PF04338">
    <property type="entry name" value="DUF481"/>
    <property type="match status" value="1"/>
</dbReference>
<name>A0ABU1A1Q5_9FLAO</name>
<dbReference type="RefSeq" id="WP_308864343.1">
    <property type="nucleotide sequence ID" value="NZ_JAVHUL010000018.1"/>
</dbReference>
<organism evidence="1 2">
    <name type="scientific">Mesonia profundi</name>
    <dbReference type="NCBI Taxonomy" id="3070998"/>
    <lineage>
        <taxon>Bacteria</taxon>
        <taxon>Pseudomonadati</taxon>
        <taxon>Bacteroidota</taxon>
        <taxon>Flavobacteriia</taxon>
        <taxon>Flavobacteriales</taxon>
        <taxon>Flavobacteriaceae</taxon>
        <taxon>Mesonia</taxon>
    </lineage>
</organism>
<comment type="caution">
    <text evidence="1">The sequence shown here is derived from an EMBL/GenBank/DDBJ whole genome shotgun (WGS) entry which is preliminary data.</text>
</comment>
<evidence type="ECO:0000313" key="2">
    <source>
        <dbReference type="Proteomes" id="UP001230915"/>
    </source>
</evidence>
<evidence type="ECO:0000313" key="1">
    <source>
        <dbReference type="EMBL" id="MDQ7917564.1"/>
    </source>
</evidence>
<sequence length="322" mass="36630">MFAQQDSLVLKNGNQIVGEVKSLKQAVVSMKTSYSDSDFKIEWDKITSIHTQTEFLITLESGLRYNATLKSKNEKEVFLLSQTDTLATVNLNDIVFFKEVKSNFLSNLDASVSVGFNYTKAKDLSQLSVRSNLGYRAKYWELSANYNDVRSSQNETESVKRIDASIGYKYYLKRKWFLLAETSWLSNTEQNLNLRTLGKLGAGRYLIQTNSTYWGLQLGVSYNNENFEVEGLEISNNSAEAFLGTELNLYNIGDLSLLTRAAAYPSLTESGRWRLDYNLDVKYDLPLNLFVNLGITLNYDNQPAENASETDYIFQTTVGWDF</sequence>
<gene>
    <name evidence="1" type="ORF">RBU60_08260</name>
</gene>
<protein>
    <submittedName>
        <fullName evidence="1">DUF481 domain-containing protein</fullName>
    </submittedName>
</protein>
<dbReference type="InterPro" id="IPR007433">
    <property type="entry name" value="DUF481"/>
</dbReference>
<dbReference type="EMBL" id="JAVHUL010000018">
    <property type="protein sequence ID" value="MDQ7917564.1"/>
    <property type="molecule type" value="Genomic_DNA"/>
</dbReference>